<gene>
    <name evidence="2" type="ORF">OC610_00895</name>
</gene>
<comment type="caution">
    <text evidence="2">The sequence shown here is derived from an EMBL/GenBank/DDBJ whole genome shotgun (WGS) entry which is preliminary data.</text>
</comment>
<dbReference type="RefSeq" id="WP_264426094.1">
    <property type="nucleotide sequence ID" value="NZ_JAOSHO010000004.1"/>
</dbReference>
<sequence length="161" mass="18096">MDHAQIISVFGIAVPVCSVVVAWFWKTHHERKAVKIAIIAEILALKEIATERGYETGLMQTAVRLREIAEAEREKVRWQVAVPEHYCRVYVANISKLGALKLRDAGLIVKFYQYADSVIRDVSQGGILYKGSSDPQSFEENAAILRLALDIAAELEERNPM</sequence>
<keyword evidence="1" id="KW-0472">Membrane</keyword>
<evidence type="ECO:0000313" key="2">
    <source>
        <dbReference type="EMBL" id="MCW1242951.1"/>
    </source>
</evidence>
<evidence type="ECO:0000313" key="3">
    <source>
        <dbReference type="Proteomes" id="UP001061999"/>
    </source>
</evidence>
<dbReference type="EMBL" id="JAOSHO010000004">
    <property type="protein sequence ID" value="MCW1242951.1"/>
    <property type="molecule type" value="Genomic_DNA"/>
</dbReference>
<feature type="transmembrane region" description="Helical" evidence="1">
    <location>
        <begin position="6"/>
        <end position="25"/>
    </location>
</feature>
<keyword evidence="1" id="KW-0812">Transmembrane</keyword>
<name>A0ABT3F1J3_9PSED</name>
<dbReference type="Proteomes" id="UP001061999">
    <property type="component" value="Unassembled WGS sequence"/>
</dbReference>
<proteinExistence type="predicted"/>
<protein>
    <submittedName>
        <fullName evidence="2">Uncharacterized protein</fullName>
    </submittedName>
</protein>
<accession>A0ABT3F1J3</accession>
<reference evidence="2" key="1">
    <citation type="submission" date="2022-07" db="EMBL/GenBank/DDBJ databases">
        <title>Pseudomonas agronomica sp. nov.: a novel bacterium with biotechnological application in the synthesis of biofertilizers from valorized agricultural residues.</title>
        <authorList>
            <person name="Robas M."/>
            <person name="Fernandez V.M."/>
            <person name="Luna L."/>
            <person name="Provanza A."/>
            <person name="Jimenez P.A."/>
        </authorList>
    </citation>
    <scope>NUCLEOTIDE SEQUENCE</scope>
    <source>
        <strain evidence="2">SAICEU22T</strain>
    </source>
</reference>
<keyword evidence="1" id="KW-1133">Transmembrane helix</keyword>
<organism evidence="2 3">
    <name type="scientific">Pseudomonas agronomica</name>
    <dbReference type="NCBI Taxonomy" id="2979328"/>
    <lineage>
        <taxon>Bacteria</taxon>
        <taxon>Pseudomonadati</taxon>
        <taxon>Pseudomonadota</taxon>
        <taxon>Gammaproteobacteria</taxon>
        <taxon>Pseudomonadales</taxon>
        <taxon>Pseudomonadaceae</taxon>
        <taxon>Pseudomonas</taxon>
    </lineage>
</organism>
<evidence type="ECO:0000256" key="1">
    <source>
        <dbReference type="SAM" id="Phobius"/>
    </source>
</evidence>
<keyword evidence="3" id="KW-1185">Reference proteome</keyword>